<dbReference type="EMBL" id="JAQQWK010000009">
    <property type="protein sequence ID" value="KAK8035513.1"/>
    <property type="molecule type" value="Genomic_DNA"/>
</dbReference>
<name>A0ABR1SMF8_9PEZI</name>
<gene>
    <name evidence="1" type="ORF">PG993_010508</name>
</gene>
<sequence length="65" mass="7078">MSTVVKQYTTAHMTEARPTLESSFLEVGLVHRPLSADTNVCFSSGNVAIALGYHSDLMQHEVVLS</sequence>
<protein>
    <submittedName>
        <fullName evidence="1">Uncharacterized protein</fullName>
    </submittedName>
</protein>
<dbReference type="Proteomes" id="UP001444661">
    <property type="component" value="Unassembled WGS sequence"/>
</dbReference>
<keyword evidence="2" id="KW-1185">Reference proteome</keyword>
<accession>A0ABR1SMF8</accession>
<comment type="caution">
    <text evidence="1">The sequence shown here is derived from an EMBL/GenBank/DDBJ whole genome shotgun (WGS) entry which is preliminary data.</text>
</comment>
<evidence type="ECO:0000313" key="2">
    <source>
        <dbReference type="Proteomes" id="UP001444661"/>
    </source>
</evidence>
<proteinExistence type="predicted"/>
<evidence type="ECO:0000313" key="1">
    <source>
        <dbReference type="EMBL" id="KAK8035513.1"/>
    </source>
</evidence>
<reference evidence="1 2" key="1">
    <citation type="submission" date="2023-01" db="EMBL/GenBank/DDBJ databases">
        <title>Analysis of 21 Apiospora genomes using comparative genomics revels a genus with tremendous synthesis potential of carbohydrate active enzymes and secondary metabolites.</title>
        <authorList>
            <person name="Sorensen T."/>
        </authorList>
    </citation>
    <scope>NUCLEOTIDE SEQUENCE [LARGE SCALE GENOMIC DNA]</scope>
    <source>
        <strain evidence="1 2">CBS 33761</strain>
    </source>
</reference>
<organism evidence="1 2">
    <name type="scientific">Apiospora rasikravindrae</name>
    <dbReference type="NCBI Taxonomy" id="990691"/>
    <lineage>
        <taxon>Eukaryota</taxon>
        <taxon>Fungi</taxon>
        <taxon>Dikarya</taxon>
        <taxon>Ascomycota</taxon>
        <taxon>Pezizomycotina</taxon>
        <taxon>Sordariomycetes</taxon>
        <taxon>Xylariomycetidae</taxon>
        <taxon>Amphisphaeriales</taxon>
        <taxon>Apiosporaceae</taxon>
        <taxon>Apiospora</taxon>
    </lineage>
</organism>